<dbReference type="EMBL" id="BARS01007540">
    <property type="protein sequence ID" value="GAF67342.1"/>
    <property type="molecule type" value="Genomic_DNA"/>
</dbReference>
<gene>
    <name evidence="1" type="ORF">S01H1_14487</name>
</gene>
<name>X0RUB3_9ZZZZ</name>
<evidence type="ECO:0000313" key="1">
    <source>
        <dbReference type="EMBL" id="GAF67342.1"/>
    </source>
</evidence>
<feature type="non-terminal residue" evidence="1">
    <location>
        <position position="1"/>
    </location>
</feature>
<dbReference type="AlphaFoldDB" id="X0RUB3"/>
<reference evidence="1" key="1">
    <citation type="journal article" date="2014" name="Front. Microbiol.">
        <title>High frequency of phylogenetically diverse reductive dehalogenase-homologous genes in deep subseafloor sedimentary metagenomes.</title>
        <authorList>
            <person name="Kawai M."/>
            <person name="Futagami T."/>
            <person name="Toyoda A."/>
            <person name="Takaki Y."/>
            <person name="Nishi S."/>
            <person name="Hori S."/>
            <person name="Arai W."/>
            <person name="Tsubouchi T."/>
            <person name="Morono Y."/>
            <person name="Uchiyama I."/>
            <person name="Ito T."/>
            <person name="Fujiyama A."/>
            <person name="Inagaki F."/>
            <person name="Takami H."/>
        </authorList>
    </citation>
    <scope>NUCLEOTIDE SEQUENCE</scope>
    <source>
        <strain evidence="1">Expedition CK06-06</strain>
    </source>
</reference>
<sequence length="67" mass="7873">VDQDMLKWRYECLGAVRVLQFAFPELVPIDFKIIPKSLLHEPHREVNITMPTFTWRIGLPDLSQHGE</sequence>
<accession>X0RUB3</accession>
<comment type="caution">
    <text evidence="1">The sequence shown here is derived from an EMBL/GenBank/DDBJ whole genome shotgun (WGS) entry which is preliminary data.</text>
</comment>
<protein>
    <submittedName>
        <fullName evidence="1">Uncharacterized protein</fullName>
    </submittedName>
</protein>
<organism evidence="1">
    <name type="scientific">marine sediment metagenome</name>
    <dbReference type="NCBI Taxonomy" id="412755"/>
    <lineage>
        <taxon>unclassified sequences</taxon>
        <taxon>metagenomes</taxon>
        <taxon>ecological metagenomes</taxon>
    </lineage>
</organism>
<proteinExistence type="predicted"/>